<name>A0A2U1SVV2_METSR</name>
<evidence type="ECO:0000313" key="9">
    <source>
        <dbReference type="Proteomes" id="UP000245137"/>
    </source>
</evidence>
<dbReference type="AlphaFoldDB" id="A0A2U1SVV2"/>
<protein>
    <submittedName>
        <fullName evidence="8">Porin</fullName>
    </submittedName>
</protein>
<dbReference type="OrthoDB" id="8455142at2"/>
<dbReference type="PANTHER" id="PTHR34001:SF3">
    <property type="entry name" value="BLL7405 PROTEIN"/>
    <property type="match status" value="1"/>
</dbReference>
<keyword evidence="3" id="KW-0472">Membrane</keyword>
<dbReference type="Gene3D" id="2.40.160.20">
    <property type="match status" value="1"/>
</dbReference>
<dbReference type="EMBL" id="PUIV01000001">
    <property type="protein sequence ID" value="PWB95729.1"/>
    <property type="molecule type" value="Genomic_DNA"/>
</dbReference>
<evidence type="ECO:0000313" key="8">
    <source>
        <dbReference type="EMBL" id="PWB95729.1"/>
    </source>
</evidence>
<evidence type="ECO:0000256" key="3">
    <source>
        <dbReference type="ARBA" id="ARBA00023136"/>
    </source>
</evidence>
<evidence type="ECO:0000256" key="2">
    <source>
        <dbReference type="ARBA" id="ARBA00022729"/>
    </source>
</evidence>
<dbReference type="PANTHER" id="PTHR34001">
    <property type="entry name" value="BLL7405 PROTEIN"/>
    <property type="match status" value="1"/>
</dbReference>
<comment type="subcellular location">
    <subcellularLocation>
        <location evidence="1">Cell outer membrane</location>
    </subcellularLocation>
</comment>
<keyword evidence="2 6" id="KW-0732">Signal</keyword>
<evidence type="ECO:0000256" key="1">
    <source>
        <dbReference type="ARBA" id="ARBA00004442"/>
    </source>
</evidence>
<dbReference type="InterPro" id="IPR027385">
    <property type="entry name" value="Beta-barrel_OMP"/>
</dbReference>
<dbReference type="RefSeq" id="WP_108915406.1">
    <property type="nucleotide sequence ID" value="NZ_BGJY01000001.1"/>
</dbReference>
<proteinExistence type="inferred from homology"/>
<dbReference type="InterPro" id="IPR051692">
    <property type="entry name" value="OMP-like"/>
</dbReference>
<accession>A0A2U1SVV2</accession>
<sequence length="218" mass="22163">MKPVITALALAAAYTAGAAQAADLPSQKAAPIAPQLTLPAFSWTGLYAGLDIGGGLLAGGASNGGVSGGGLVGYNHQIGPAFVVGLETDFSGTSLAGGGRGTDPLGLRPPEGPRSLPWFGTVRGRFGVTGFDSRVLLYGAGGFAYGETGGRISEGWTVGGGVEWAFAPKWSAKTEYLYTDLGKNGGREGGASRGADFHTVRVGVNYHFDLPMLASARR</sequence>
<keyword evidence="4" id="KW-0998">Cell outer membrane</keyword>
<organism evidence="8 9">
    <name type="scientific">Methylosinus sporium</name>
    <dbReference type="NCBI Taxonomy" id="428"/>
    <lineage>
        <taxon>Bacteria</taxon>
        <taxon>Pseudomonadati</taxon>
        <taxon>Pseudomonadota</taxon>
        <taxon>Alphaproteobacteria</taxon>
        <taxon>Hyphomicrobiales</taxon>
        <taxon>Methylocystaceae</taxon>
        <taxon>Methylosinus</taxon>
    </lineage>
</organism>
<feature type="domain" description="Outer membrane protein beta-barrel" evidence="7">
    <location>
        <begin position="10"/>
        <end position="208"/>
    </location>
</feature>
<evidence type="ECO:0000256" key="5">
    <source>
        <dbReference type="ARBA" id="ARBA00038306"/>
    </source>
</evidence>
<dbReference type="SUPFAM" id="SSF56925">
    <property type="entry name" value="OMPA-like"/>
    <property type="match status" value="1"/>
</dbReference>
<evidence type="ECO:0000256" key="6">
    <source>
        <dbReference type="SAM" id="SignalP"/>
    </source>
</evidence>
<dbReference type="InterPro" id="IPR011250">
    <property type="entry name" value="OMP/PagP_B-barrel"/>
</dbReference>
<gene>
    <name evidence="8" type="ORF">C5689_01040</name>
</gene>
<reference evidence="8 9" key="1">
    <citation type="journal article" date="2018" name="Appl. Microbiol. Biotechnol.">
        <title>Co-cultivation of the strictly anaerobic methanogen Methanosarcina barkeri with aerobic methanotrophs in an oxygen-limited membrane bioreactor.</title>
        <authorList>
            <person name="In 't Zandt M.H."/>
            <person name="van den Bosch T.J.M."/>
            <person name="Rijkers R."/>
            <person name="van Kessel M.A.H.J."/>
            <person name="Jetten M.S.M."/>
            <person name="Welte C.U."/>
        </authorList>
    </citation>
    <scope>NUCLEOTIDE SEQUENCE [LARGE SCALE GENOMIC DNA]</scope>
    <source>
        <strain evidence="8 9">DSM 17706</strain>
    </source>
</reference>
<dbReference type="GO" id="GO:0009279">
    <property type="term" value="C:cell outer membrane"/>
    <property type="evidence" value="ECO:0007669"/>
    <property type="project" value="UniProtKB-SubCell"/>
</dbReference>
<feature type="chain" id="PRO_5015576273" evidence="6">
    <location>
        <begin position="22"/>
        <end position="218"/>
    </location>
</feature>
<comment type="similarity">
    <text evidence="5">Belongs to the Omp25/RopB family.</text>
</comment>
<comment type="caution">
    <text evidence="8">The sequence shown here is derived from an EMBL/GenBank/DDBJ whole genome shotgun (WGS) entry which is preliminary data.</text>
</comment>
<evidence type="ECO:0000256" key="4">
    <source>
        <dbReference type="ARBA" id="ARBA00023237"/>
    </source>
</evidence>
<evidence type="ECO:0000259" key="7">
    <source>
        <dbReference type="Pfam" id="PF13505"/>
    </source>
</evidence>
<feature type="signal peptide" evidence="6">
    <location>
        <begin position="1"/>
        <end position="21"/>
    </location>
</feature>
<dbReference type="Pfam" id="PF13505">
    <property type="entry name" value="OMP_b-brl"/>
    <property type="match status" value="1"/>
</dbReference>
<keyword evidence="9" id="KW-1185">Reference proteome</keyword>
<dbReference type="Proteomes" id="UP000245137">
    <property type="component" value="Unassembled WGS sequence"/>
</dbReference>